<dbReference type="SUPFAM" id="SSF51430">
    <property type="entry name" value="NAD(P)-linked oxidoreductase"/>
    <property type="match status" value="1"/>
</dbReference>
<name>A0ABS2N1Z3_9BACI</name>
<gene>
    <name evidence="2" type="ORF">JOC48_002657</name>
</gene>
<dbReference type="EMBL" id="JAFBDR010000015">
    <property type="protein sequence ID" value="MBM7572154.1"/>
    <property type="molecule type" value="Genomic_DNA"/>
</dbReference>
<evidence type="ECO:0000313" key="2">
    <source>
        <dbReference type="EMBL" id="MBM7572154.1"/>
    </source>
</evidence>
<dbReference type="InterPro" id="IPR036812">
    <property type="entry name" value="NAD(P)_OxRdtase_dom_sf"/>
</dbReference>
<dbReference type="InterPro" id="IPR023210">
    <property type="entry name" value="NADP_OxRdtase_dom"/>
</dbReference>
<dbReference type="PANTHER" id="PTHR43312:SF1">
    <property type="entry name" value="NADP-DEPENDENT OXIDOREDUCTASE DOMAIN-CONTAINING PROTEIN"/>
    <property type="match status" value="1"/>
</dbReference>
<dbReference type="Proteomes" id="UP001296943">
    <property type="component" value="Unassembled WGS sequence"/>
</dbReference>
<comment type="caution">
    <text evidence="2">The sequence shown here is derived from an EMBL/GenBank/DDBJ whole genome shotgun (WGS) entry which is preliminary data.</text>
</comment>
<dbReference type="CDD" id="cd19097">
    <property type="entry name" value="AKR_unchar"/>
    <property type="match status" value="1"/>
</dbReference>
<dbReference type="InterPro" id="IPR053135">
    <property type="entry name" value="AKR2_Oxidoreductase"/>
</dbReference>
<reference evidence="2 3" key="1">
    <citation type="submission" date="2021-01" db="EMBL/GenBank/DDBJ databases">
        <title>Genomic Encyclopedia of Type Strains, Phase IV (KMG-IV): sequencing the most valuable type-strain genomes for metagenomic binning, comparative biology and taxonomic classification.</title>
        <authorList>
            <person name="Goeker M."/>
        </authorList>
    </citation>
    <scope>NUCLEOTIDE SEQUENCE [LARGE SCALE GENOMIC DNA]</scope>
    <source>
        <strain evidence="2 3">DSM 23711</strain>
    </source>
</reference>
<organism evidence="2 3">
    <name type="scientific">Aquibacillus albus</name>
    <dbReference type="NCBI Taxonomy" id="1168171"/>
    <lineage>
        <taxon>Bacteria</taxon>
        <taxon>Bacillati</taxon>
        <taxon>Bacillota</taxon>
        <taxon>Bacilli</taxon>
        <taxon>Bacillales</taxon>
        <taxon>Bacillaceae</taxon>
        <taxon>Aquibacillus</taxon>
    </lineage>
</organism>
<dbReference type="RefSeq" id="WP_204500364.1">
    <property type="nucleotide sequence ID" value="NZ_JAFBDR010000015.1"/>
</dbReference>
<feature type="domain" description="NADP-dependent oxidoreductase" evidence="1">
    <location>
        <begin position="4"/>
        <end position="269"/>
    </location>
</feature>
<dbReference type="Gene3D" id="3.20.20.100">
    <property type="entry name" value="NADP-dependent oxidoreductase domain"/>
    <property type="match status" value="1"/>
</dbReference>
<dbReference type="Pfam" id="PF00248">
    <property type="entry name" value="Aldo_ket_red"/>
    <property type="match status" value="1"/>
</dbReference>
<evidence type="ECO:0000313" key="3">
    <source>
        <dbReference type="Proteomes" id="UP001296943"/>
    </source>
</evidence>
<accession>A0ABS2N1Z3</accession>
<sequence>MVQLALGTVQFGLNYGISNTDGKTPFEEVTKIMAFAELIGVNILDTAVDYGDSEKVIGKLTQYGFGHFKVITKIPPFKSKIITDNDVKEIELVVKNSLTKLKRNKIYGVMFHNISDLFKVNGGKLYSKLLELKKKNYIEKIGFSVYDSEEIDFLLNKYTFDIIQLPINVLDQRLINSGHLSKLKSKDIEVYSRSLFLQGLLLMNPKYFPNYLTPLIPIVSNFHNALQEYGMSPLEGSMEFIKSIKDVDYAVVGVNNKEQLIEISSAFKHNAQCPIDFSEFACDKLNLIDPRRW</sequence>
<evidence type="ECO:0000259" key="1">
    <source>
        <dbReference type="Pfam" id="PF00248"/>
    </source>
</evidence>
<dbReference type="PANTHER" id="PTHR43312">
    <property type="entry name" value="D-THREO-ALDOSE 1-DEHYDROGENASE"/>
    <property type="match status" value="1"/>
</dbReference>
<protein>
    <submittedName>
        <fullName evidence="2">Aryl-alcohol dehydrogenase-like predicted oxidoreductase</fullName>
    </submittedName>
</protein>
<proteinExistence type="predicted"/>
<keyword evidence="3" id="KW-1185">Reference proteome</keyword>